<evidence type="ECO:0000256" key="2">
    <source>
        <dbReference type="ARBA" id="ARBA00022771"/>
    </source>
</evidence>
<dbReference type="RefSeq" id="XP_062628251.1">
    <property type="nucleotide sequence ID" value="XM_062772267.1"/>
</dbReference>
<dbReference type="InterPro" id="IPR013083">
    <property type="entry name" value="Znf_RING/FYVE/PHD"/>
</dbReference>
<dbReference type="PROSITE" id="PS50089">
    <property type="entry name" value="ZF_RING_2"/>
    <property type="match status" value="1"/>
</dbReference>
<dbReference type="AlphaFoldDB" id="A0AAF0YCB9"/>
<evidence type="ECO:0000259" key="6">
    <source>
        <dbReference type="PROSITE" id="PS50089"/>
    </source>
</evidence>
<dbReference type="GO" id="GO:0004842">
    <property type="term" value="F:ubiquitin-protein transferase activity"/>
    <property type="evidence" value="ECO:0007669"/>
    <property type="project" value="TreeGrafter"/>
</dbReference>
<dbReference type="PANTHER" id="PTHR16079:SF4">
    <property type="entry name" value="E3 UBIQUITIN-PROTEIN LIGASE CHFR"/>
    <property type="match status" value="1"/>
</dbReference>
<dbReference type="PANTHER" id="PTHR16079">
    <property type="entry name" value="UBIQUITIN LIGASE PROTEIN CHFR"/>
    <property type="match status" value="1"/>
</dbReference>
<feature type="region of interest" description="Disordered" evidence="5">
    <location>
        <begin position="500"/>
        <end position="542"/>
    </location>
</feature>
<dbReference type="EMBL" id="CP086717">
    <property type="protein sequence ID" value="WOO82219.1"/>
    <property type="molecule type" value="Genomic_DNA"/>
</dbReference>
<evidence type="ECO:0000256" key="3">
    <source>
        <dbReference type="ARBA" id="ARBA00022833"/>
    </source>
</evidence>
<dbReference type="Gene3D" id="3.30.40.10">
    <property type="entry name" value="Zinc/RING finger domain, C3HC4 (zinc finger)"/>
    <property type="match status" value="1"/>
</dbReference>
<dbReference type="SUPFAM" id="SSF57850">
    <property type="entry name" value="RING/U-box"/>
    <property type="match status" value="1"/>
</dbReference>
<feature type="compositionally biased region" description="Polar residues" evidence="5">
    <location>
        <begin position="1"/>
        <end position="18"/>
    </location>
</feature>
<dbReference type="GeneID" id="87808944"/>
<keyword evidence="1" id="KW-0479">Metal-binding</keyword>
<gene>
    <name evidence="7" type="ORF">LOC62_04G005716</name>
</gene>
<dbReference type="PROSITE" id="PS00518">
    <property type="entry name" value="ZF_RING_1"/>
    <property type="match status" value="1"/>
</dbReference>
<organism evidence="7 8">
    <name type="scientific">Vanrija pseudolonga</name>
    <dbReference type="NCBI Taxonomy" id="143232"/>
    <lineage>
        <taxon>Eukaryota</taxon>
        <taxon>Fungi</taxon>
        <taxon>Dikarya</taxon>
        <taxon>Basidiomycota</taxon>
        <taxon>Agaricomycotina</taxon>
        <taxon>Tremellomycetes</taxon>
        <taxon>Trichosporonales</taxon>
        <taxon>Trichosporonaceae</taxon>
        <taxon>Vanrija</taxon>
    </lineage>
</organism>
<feature type="compositionally biased region" description="Low complexity" evidence="5">
    <location>
        <begin position="613"/>
        <end position="629"/>
    </location>
</feature>
<dbReference type="GO" id="GO:0008270">
    <property type="term" value="F:zinc ion binding"/>
    <property type="evidence" value="ECO:0007669"/>
    <property type="project" value="UniProtKB-KW"/>
</dbReference>
<evidence type="ECO:0000313" key="8">
    <source>
        <dbReference type="Proteomes" id="UP000827549"/>
    </source>
</evidence>
<feature type="region of interest" description="Disordered" evidence="5">
    <location>
        <begin position="613"/>
        <end position="708"/>
    </location>
</feature>
<feature type="region of interest" description="Disordered" evidence="5">
    <location>
        <begin position="1"/>
        <end position="93"/>
    </location>
</feature>
<feature type="compositionally biased region" description="Low complexity" evidence="5">
    <location>
        <begin position="61"/>
        <end position="79"/>
    </location>
</feature>
<dbReference type="GO" id="GO:0016567">
    <property type="term" value="P:protein ubiquitination"/>
    <property type="evidence" value="ECO:0007669"/>
    <property type="project" value="TreeGrafter"/>
</dbReference>
<feature type="region of interest" description="Disordered" evidence="5">
    <location>
        <begin position="446"/>
        <end position="471"/>
    </location>
</feature>
<sequence length="708" mass="74646">MPATSATPAVATGQQHQHPSLPPGPSSPVSSRIRTRDALDAENAEAELDSPRRAKIARTHSSASSSSLAAPQAADAHNAPSPDTKAPETQDTSAEALAFQEELECGICAGVFIEPVALNGCGHVFCGSCVTQWIGSLPQYPASLLPGDPVPEPICCPQCRHSPIQTATPSRMAKTMVALLLTMHPELARPPNEHKQAEAIYTAASGEIKFPVPPPPPRSPQRNEFWRPCRSCYPTAEDQWKCPIPVPRFEVPAERDSCLRTDGLCPDGHRLCAGCDRLSPAGGPSSSTCGICGEGFCGDALMGCECVAVSKSVPTPQYGNLGYILEDCPTDMLSMAFKDNWTEMSHLGAYLSADTEALKPVAIYRSILEWLRTPEAIESGGILGLMNRADINLRLRTGMADEMQLAITAVGDEQTEAKICGGCADEILCAGLVEWWMRELAKPEVASTRPAAVSGRPNCKHGRKCTRQDSEQHAKKYNHICEPLPENEANQLHQDDTPTVQAEPQVNHASSSSASDSDDEDESEKPTYATASTQYEASPEGSVVIGRSKEGIQAVWKAAAAPVSAASSSVPSLPAPAPAFAISNLVHSPNASRSTAAGPSSASDPASYQTSFSTLRVSGSTSSSLTTGTPNGWTLRREHTPPPLGTLFANNTILGGGPGSSPAMSGTSKLSLPPLSRPQSHFGLGGEPPAILTGSSSHQRSSAMDLDP</sequence>
<feature type="domain" description="RING-type" evidence="6">
    <location>
        <begin position="105"/>
        <end position="160"/>
    </location>
</feature>
<dbReference type="InterPro" id="IPR001841">
    <property type="entry name" value="Znf_RING"/>
</dbReference>
<dbReference type="Proteomes" id="UP000827549">
    <property type="component" value="Chromosome 4"/>
</dbReference>
<keyword evidence="3" id="KW-0862">Zinc</keyword>
<reference evidence="7" key="1">
    <citation type="submission" date="2023-10" db="EMBL/GenBank/DDBJ databases">
        <authorList>
            <person name="Noh H."/>
        </authorList>
    </citation>
    <scope>NUCLEOTIDE SEQUENCE</scope>
    <source>
        <strain evidence="7">DUCC4014</strain>
    </source>
</reference>
<evidence type="ECO:0000256" key="1">
    <source>
        <dbReference type="ARBA" id="ARBA00022723"/>
    </source>
</evidence>
<keyword evidence="8" id="KW-1185">Reference proteome</keyword>
<dbReference type="GO" id="GO:0005634">
    <property type="term" value="C:nucleus"/>
    <property type="evidence" value="ECO:0007669"/>
    <property type="project" value="TreeGrafter"/>
</dbReference>
<feature type="compositionally biased region" description="Polar residues" evidence="5">
    <location>
        <begin position="693"/>
        <end position="702"/>
    </location>
</feature>
<dbReference type="GO" id="GO:0006511">
    <property type="term" value="P:ubiquitin-dependent protein catabolic process"/>
    <property type="evidence" value="ECO:0007669"/>
    <property type="project" value="TreeGrafter"/>
</dbReference>
<dbReference type="InterPro" id="IPR017907">
    <property type="entry name" value="Znf_RING_CS"/>
</dbReference>
<protein>
    <recommendedName>
        <fullName evidence="6">RING-type domain-containing protein</fullName>
    </recommendedName>
</protein>
<name>A0AAF0YCB9_9TREE</name>
<proteinExistence type="predicted"/>
<accession>A0AAF0YCB9</accession>
<dbReference type="InterPro" id="IPR052256">
    <property type="entry name" value="E3_ubiquitin-ligase_CHFR"/>
</dbReference>
<evidence type="ECO:0000313" key="7">
    <source>
        <dbReference type="EMBL" id="WOO82219.1"/>
    </source>
</evidence>
<dbReference type="Pfam" id="PF13923">
    <property type="entry name" value="zf-C3HC4_2"/>
    <property type="match status" value="1"/>
</dbReference>
<evidence type="ECO:0000256" key="5">
    <source>
        <dbReference type="SAM" id="MobiDB-lite"/>
    </source>
</evidence>
<keyword evidence="2 4" id="KW-0863">Zinc-finger</keyword>
<evidence type="ECO:0000256" key="4">
    <source>
        <dbReference type="PROSITE-ProRule" id="PRU00175"/>
    </source>
</evidence>
<dbReference type="SMART" id="SM00184">
    <property type="entry name" value="RING"/>
    <property type="match status" value="1"/>
</dbReference>